<name>Q0F1G2_9PROT</name>
<dbReference type="EMBL" id="AATS01000003">
    <property type="protein sequence ID" value="EAU55229.1"/>
    <property type="molecule type" value="Genomic_DNA"/>
</dbReference>
<dbReference type="InParanoid" id="Q0F1G2"/>
<dbReference type="RefSeq" id="WP_009849692.1">
    <property type="nucleotide sequence ID" value="NZ_DS022294.1"/>
</dbReference>
<evidence type="ECO:0000256" key="2">
    <source>
        <dbReference type="ARBA" id="ARBA00023136"/>
    </source>
</evidence>
<dbReference type="Gene3D" id="3.10.20.310">
    <property type="entry name" value="membrane protein fhac"/>
    <property type="match status" value="2"/>
</dbReference>
<dbReference type="STRING" id="314344.AL013_09520"/>
<dbReference type="Pfam" id="PF01103">
    <property type="entry name" value="Omp85"/>
    <property type="match status" value="1"/>
</dbReference>
<dbReference type="Proteomes" id="UP000005297">
    <property type="component" value="Unassembled WGS sequence"/>
</dbReference>
<evidence type="ECO:0000313" key="6">
    <source>
        <dbReference type="Proteomes" id="UP000005297"/>
    </source>
</evidence>
<evidence type="ECO:0000256" key="3">
    <source>
        <dbReference type="SAM" id="SignalP"/>
    </source>
</evidence>
<keyword evidence="2" id="KW-0472">Membrane</keyword>
<proteinExistence type="predicted"/>
<evidence type="ECO:0000259" key="4">
    <source>
        <dbReference type="Pfam" id="PF01103"/>
    </source>
</evidence>
<gene>
    <name evidence="5" type="ORF">SPV1_10871</name>
</gene>
<dbReference type="Gene3D" id="2.40.160.50">
    <property type="entry name" value="membrane protein fhac: a member of the omp85/tpsb transporter family"/>
    <property type="match status" value="1"/>
</dbReference>
<protein>
    <submittedName>
        <fullName evidence="5">Surface antigen</fullName>
    </submittedName>
</protein>
<dbReference type="InterPro" id="IPR000184">
    <property type="entry name" value="Bac_surfAg_D15"/>
</dbReference>
<reference evidence="5 6" key="1">
    <citation type="submission" date="2006-09" db="EMBL/GenBank/DDBJ databases">
        <authorList>
            <person name="Emerson D."/>
            <person name="Ferriera S."/>
            <person name="Johnson J."/>
            <person name="Kravitz S."/>
            <person name="Halpern A."/>
            <person name="Remington K."/>
            <person name="Beeson K."/>
            <person name="Tran B."/>
            <person name="Rogers Y.-H."/>
            <person name="Friedman R."/>
            <person name="Venter J.C."/>
        </authorList>
    </citation>
    <scope>NUCLEOTIDE SEQUENCE [LARGE SCALE GENOMIC DNA]</scope>
    <source>
        <strain evidence="5 6">PV-1</strain>
    </source>
</reference>
<dbReference type="GO" id="GO:0019867">
    <property type="term" value="C:outer membrane"/>
    <property type="evidence" value="ECO:0007669"/>
    <property type="project" value="InterPro"/>
</dbReference>
<sequence>MHICSHVGKPLNAGVLLRLLLLAGALLFCLPALADDASRIVNSPVAVPESLFRQMDTLRLKPSVGTGVVRYMAGQDAALIRQWLRSEGYLDAKVTPVLEAGEARWRVDAGALWRIRHVEVSPALSTHVAALPHSGDAFRSDAYEQAKSALRWAWRDAGYLKAAFDKAVVIPDKKTREVDITWHIVPGPLFYISTIHVDGAAQYSADLATRISQLQAGQIVTQQRLQDAMQHLSEDSRYQHAMVVPQMQQAVGNRVPLRITVSEAGWRKLSGDVGYSTDAGLGLGANWVDRSLLQGKLEYALRAQTSRTTSGAGATLRVPTWPEYDQQVGIDVDYLRKSTDGRLYDSVSGGPFWQWNFRRKDYLRLTLQAENVREAGAHLLTLGPRMDVRFSHEQGGLVPLKGWRMNLGAGLPLRVNSAGLWAVFDASARYFFRPVNWLLFSPRAGYGRTLNLQGVVPKTYRQFAGGAASARGYSLDSLGPIGADGLATGGLMKTYGGVDLVLMPEAELFSPLLFADAAKVWQAIGKAAPTVFSAGFGVIMRTPAGPLRLDLAIPLNRRPQDKRFQFYLTLGDVF</sequence>
<dbReference type="AlphaFoldDB" id="Q0F1G2"/>
<evidence type="ECO:0000313" key="5">
    <source>
        <dbReference type="EMBL" id="EAU55229.1"/>
    </source>
</evidence>
<feature type="chain" id="PRO_5004171324" evidence="3">
    <location>
        <begin position="35"/>
        <end position="574"/>
    </location>
</feature>
<keyword evidence="3" id="KW-0732">Signal</keyword>
<dbReference type="OrthoDB" id="9769707at2"/>
<dbReference type="HOGENOM" id="CLU_018618_2_0_0"/>
<comment type="caution">
    <text evidence="5">The sequence shown here is derived from an EMBL/GenBank/DDBJ whole genome shotgun (WGS) entry which is preliminary data.</text>
</comment>
<dbReference type="eggNOG" id="COG0729">
    <property type="taxonomic scope" value="Bacteria"/>
</dbReference>
<dbReference type="FunCoup" id="Q0F1G2">
    <property type="interactions" value="80"/>
</dbReference>
<organism evidence="5 6">
    <name type="scientific">Mariprofundus ferrooxydans PV-1</name>
    <dbReference type="NCBI Taxonomy" id="314345"/>
    <lineage>
        <taxon>Bacteria</taxon>
        <taxon>Pseudomonadati</taxon>
        <taxon>Pseudomonadota</taxon>
        <taxon>Candidatius Mariprofundia</taxon>
        <taxon>Mariprofundales</taxon>
        <taxon>Mariprofundaceae</taxon>
        <taxon>Mariprofundus</taxon>
    </lineage>
</organism>
<evidence type="ECO:0000256" key="1">
    <source>
        <dbReference type="ARBA" id="ARBA00004370"/>
    </source>
</evidence>
<feature type="domain" description="Bacterial surface antigen (D15)" evidence="4">
    <location>
        <begin position="297"/>
        <end position="574"/>
    </location>
</feature>
<keyword evidence="6" id="KW-1185">Reference proteome</keyword>
<comment type="subcellular location">
    <subcellularLocation>
        <location evidence="1">Membrane</location>
    </subcellularLocation>
</comment>
<feature type="signal peptide" evidence="3">
    <location>
        <begin position="1"/>
        <end position="34"/>
    </location>
</feature>
<accession>Q0F1G2</accession>